<dbReference type="CDD" id="cd06261">
    <property type="entry name" value="TM_PBP2"/>
    <property type="match status" value="1"/>
</dbReference>
<evidence type="ECO:0000259" key="9">
    <source>
        <dbReference type="PROSITE" id="PS50928"/>
    </source>
</evidence>
<dbReference type="Pfam" id="PF00528">
    <property type="entry name" value="BPD_transp_1"/>
    <property type="match status" value="1"/>
</dbReference>
<evidence type="ECO:0000256" key="5">
    <source>
        <dbReference type="ARBA" id="ARBA00022692"/>
    </source>
</evidence>
<evidence type="ECO:0000256" key="3">
    <source>
        <dbReference type="ARBA" id="ARBA00022475"/>
    </source>
</evidence>
<proteinExistence type="inferred from homology"/>
<evidence type="ECO:0000256" key="2">
    <source>
        <dbReference type="ARBA" id="ARBA00022448"/>
    </source>
</evidence>
<organism evidence="10 11">
    <name type="scientific">Rhizobium halophytocola</name>
    <dbReference type="NCBI Taxonomy" id="735519"/>
    <lineage>
        <taxon>Bacteria</taxon>
        <taxon>Pseudomonadati</taxon>
        <taxon>Pseudomonadota</taxon>
        <taxon>Alphaproteobacteria</taxon>
        <taxon>Hyphomicrobiales</taxon>
        <taxon>Rhizobiaceae</taxon>
        <taxon>Rhizobium/Agrobacterium group</taxon>
        <taxon>Rhizobium</taxon>
    </lineage>
</organism>
<evidence type="ECO:0000313" key="11">
    <source>
        <dbReference type="Proteomes" id="UP000759443"/>
    </source>
</evidence>
<feature type="transmembrane region" description="Helical" evidence="8">
    <location>
        <begin position="208"/>
        <end position="227"/>
    </location>
</feature>
<keyword evidence="11" id="KW-1185">Reference proteome</keyword>
<feature type="transmembrane region" description="Helical" evidence="8">
    <location>
        <begin position="152"/>
        <end position="176"/>
    </location>
</feature>
<name>A0ABS4E4C6_9HYPH</name>
<feature type="transmembrane region" description="Helical" evidence="8">
    <location>
        <begin position="109"/>
        <end position="131"/>
    </location>
</feature>
<evidence type="ECO:0000256" key="4">
    <source>
        <dbReference type="ARBA" id="ARBA00022519"/>
    </source>
</evidence>
<dbReference type="PANTHER" id="PTHR43357:SF4">
    <property type="entry name" value="INNER MEMBRANE ABC TRANSPORTER PERMEASE PROTEIN YDCV"/>
    <property type="match status" value="1"/>
</dbReference>
<dbReference type="PROSITE" id="PS50928">
    <property type="entry name" value="ABC_TM1"/>
    <property type="match status" value="1"/>
</dbReference>
<gene>
    <name evidence="10" type="ORF">J2Z17_004268</name>
</gene>
<evidence type="ECO:0000256" key="8">
    <source>
        <dbReference type="RuleBase" id="RU363032"/>
    </source>
</evidence>
<dbReference type="Gene3D" id="1.10.3720.10">
    <property type="entry name" value="MetI-like"/>
    <property type="match status" value="1"/>
</dbReference>
<evidence type="ECO:0000256" key="1">
    <source>
        <dbReference type="ARBA" id="ARBA00004429"/>
    </source>
</evidence>
<keyword evidence="7 8" id="KW-0472">Membrane</keyword>
<accession>A0ABS4E4C6</accession>
<dbReference type="InterPro" id="IPR000515">
    <property type="entry name" value="MetI-like"/>
</dbReference>
<sequence length="242" mass="26136">MVLVASLSPTSEVTFDATKWSLAWYGQLASARWISPFLLSVRIAFIVAALSAVIGFLAAIAVVDERLPGSAAIMSWLMSPLAVPQIVKGVAIVLFLSRLGWQAQLGMPALVAGHLVLALPFVTRMIATSLYGFDRRLDRAAQILGASRLQRLWHVLLPMVRPGILSGVTFAFVLSFNNIPLSVFLATPGHTTLPITVINYLEYSLNPVMAAVNIASMMFILAVIFLFERIGGFSAQLHGGSK</sequence>
<feature type="transmembrane region" description="Helical" evidence="8">
    <location>
        <begin position="75"/>
        <end position="97"/>
    </location>
</feature>
<reference evidence="10 11" key="1">
    <citation type="submission" date="2021-03" db="EMBL/GenBank/DDBJ databases">
        <title>Genomic Encyclopedia of Type Strains, Phase IV (KMG-IV): sequencing the most valuable type-strain genomes for metagenomic binning, comparative biology and taxonomic classification.</title>
        <authorList>
            <person name="Goeker M."/>
        </authorList>
    </citation>
    <scope>NUCLEOTIDE SEQUENCE [LARGE SCALE GENOMIC DNA]</scope>
    <source>
        <strain evidence="10 11">DSM 21600</strain>
    </source>
</reference>
<comment type="similarity">
    <text evidence="8">Belongs to the binding-protein-dependent transport system permease family.</text>
</comment>
<keyword evidence="5 8" id="KW-0812">Transmembrane</keyword>
<keyword evidence="2 8" id="KW-0813">Transport</keyword>
<feature type="domain" description="ABC transmembrane type-1" evidence="9">
    <location>
        <begin position="37"/>
        <end position="227"/>
    </location>
</feature>
<dbReference type="Proteomes" id="UP000759443">
    <property type="component" value="Unassembled WGS sequence"/>
</dbReference>
<keyword evidence="3" id="KW-1003">Cell membrane</keyword>
<dbReference type="InterPro" id="IPR035906">
    <property type="entry name" value="MetI-like_sf"/>
</dbReference>
<dbReference type="SUPFAM" id="SSF161098">
    <property type="entry name" value="MetI-like"/>
    <property type="match status" value="1"/>
</dbReference>
<evidence type="ECO:0000256" key="7">
    <source>
        <dbReference type="ARBA" id="ARBA00023136"/>
    </source>
</evidence>
<keyword evidence="6 8" id="KW-1133">Transmembrane helix</keyword>
<feature type="transmembrane region" description="Helical" evidence="8">
    <location>
        <begin position="43"/>
        <end position="63"/>
    </location>
</feature>
<keyword evidence="4" id="KW-0997">Cell inner membrane</keyword>
<comment type="subcellular location">
    <subcellularLocation>
        <location evidence="1">Cell inner membrane</location>
        <topology evidence="1">Multi-pass membrane protein</topology>
    </subcellularLocation>
    <subcellularLocation>
        <location evidence="8">Cell membrane</location>
        <topology evidence="8">Multi-pass membrane protein</topology>
    </subcellularLocation>
</comment>
<protein>
    <submittedName>
        <fullName evidence="10">Spermidine/putrescine transport system permease protein</fullName>
    </submittedName>
</protein>
<evidence type="ECO:0000256" key="6">
    <source>
        <dbReference type="ARBA" id="ARBA00022989"/>
    </source>
</evidence>
<evidence type="ECO:0000313" key="10">
    <source>
        <dbReference type="EMBL" id="MBP1852809.1"/>
    </source>
</evidence>
<dbReference type="PANTHER" id="PTHR43357">
    <property type="entry name" value="INNER MEMBRANE ABC TRANSPORTER PERMEASE PROTEIN YDCV"/>
    <property type="match status" value="1"/>
</dbReference>
<comment type="caution">
    <text evidence="10">The sequence shown here is derived from an EMBL/GenBank/DDBJ whole genome shotgun (WGS) entry which is preliminary data.</text>
</comment>
<dbReference type="EMBL" id="JAGGJU010000013">
    <property type="protein sequence ID" value="MBP1852809.1"/>
    <property type="molecule type" value="Genomic_DNA"/>
</dbReference>